<dbReference type="OrthoDB" id="2985014at2759"/>
<feature type="transmembrane region" description="Helical" evidence="2">
    <location>
        <begin position="270"/>
        <end position="291"/>
    </location>
</feature>
<accession>A0A9P1IUT2</accession>
<protein>
    <recommendedName>
        <fullName evidence="3">Major facilitator superfamily (MFS) profile domain-containing protein</fullName>
    </recommendedName>
</protein>
<organism evidence="4 5">
    <name type="scientific">Caenorhabditis angaria</name>
    <dbReference type="NCBI Taxonomy" id="860376"/>
    <lineage>
        <taxon>Eukaryota</taxon>
        <taxon>Metazoa</taxon>
        <taxon>Ecdysozoa</taxon>
        <taxon>Nematoda</taxon>
        <taxon>Chromadorea</taxon>
        <taxon>Rhabditida</taxon>
        <taxon>Rhabditina</taxon>
        <taxon>Rhabditomorpha</taxon>
        <taxon>Rhabditoidea</taxon>
        <taxon>Rhabditidae</taxon>
        <taxon>Peloderinae</taxon>
        <taxon>Caenorhabditis</taxon>
    </lineage>
</organism>
<evidence type="ECO:0000313" key="5">
    <source>
        <dbReference type="Proteomes" id="UP001152747"/>
    </source>
</evidence>
<dbReference type="PANTHER" id="PTHR45757">
    <property type="entry name" value="PROTEIN CBG23364-RELATED"/>
    <property type="match status" value="1"/>
</dbReference>
<feature type="transmembrane region" description="Helical" evidence="2">
    <location>
        <begin position="311"/>
        <end position="329"/>
    </location>
</feature>
<dbReference type="PROSITE" id="PS50850">
    <property type="entry name" value="MFS"/>
    <property type="match status" value="1"/>
</dbReference>
<dbReference type="PANTHER" id="PTHR45757:SF11">
    <property type="entry name" value="MAJOR FACILITATOR SUPERFAMILY (MFS) PROFILE DOMAIN-CONTAINING PROTEIN"/>
    <property type="match status" value="1"/>
</dbReference>
<comment type="caution">
    <text evidence="4">The sequence shown here is derived from an EMBL/GenBank/DDBJ whole genome shotgun (WGS) entry which is preliminary data.</text>
</comment>
<evidence type="ECO:0000313" key="4">
    <source>
        <dbReference type="EMBL" id="CAI5451590.1"/>
    </source>
</evidence>
<sequence length="456" mass="50292">MMLDEMENEAMVKIDVLNDSRVTRKTSSFVFWNRARTFIMILSLICLTLSQINSLTFTFTVICMEDVVEEHHRTNQTGLHFMESNSHKSMLFSGTAVGAMLGLVPSVPLIARFGPRNILTLSGMISAFGSLLFPIAVSLHYYLVFFCRVLQGIGISTIFTAVAVIPVVWSPNNEMGTFLAVLSCALQGGSVICMAVSGVLCTSTFGWRSIYYIFGIATFFSYIVFFFSYKDTPHVHRNVSEKELSHIQTGKIKTKGREPVPYRAIVSDPCVITCLISVFGGNLGFFILVLYGPTYLKNALGFDVEKTGFASSFSFFLSAVAKIIAGQISDRMDYVSEKTRFIMCAAVSQVGMAAGYLVIMAITEDPTIAQIAYSFAIVCSGINVMGTVKCLQLRCRQHVHFGISVVSFTAKCYSISAQFALLFYIIAGIIIIANIPFPFLSTAKPGFLCLSRNFQR</sequence>
<feature type="transmembrane region" description="Helical" evidence="2">
    <location>
        <begin position="90"/>
        <end position="111"/>
    </location>
</feature>
<dbReference type="Proteomes" id="UP001152747">
    <property type="component" value="Unassembled WGS sequence"/>
</dbReference>
<dbReference type="AlphaFoldDB" id="A0A9P1IUT2"/>
<comment type="subcellular location">
    <subcellularLocation>
        <location evidence="1">Membrane</location>
        <topology evidence="1">Multi-pass membrane protein</topology>
    </subcellularLocation>
</comment>
<keyword evidence="2" id="KW-0812">Transmembrane</keyword>
<dbReference type="InterPro" id="IPR036259">
    <property type="entry name" value="MFS_trans_sf"/>
</dbReference>
<dbReference type="Gene3D" id="1.20.1250.20">
    <property type="entry name" value="MFS general substrate transporter like domains"/>
    <property type="match status" value="2"/>
</dbReference>
<feature type="transmembrane region" description="Helical" evidence="2">
    <location>
        <begin position="149"/>
        <end position="169"/>
    </location>
</feature>
<dbReference type="InterPro" id="IPR020846">
    <property type="entry name" value="MFS_dom"/>
</dbReference>
<feature type="transmembrane region" description="Helical" evidence="2">
    <location>
        <begin position="412"/>
        <end position="435"/>
    </location>
</feature>
<keyword evidence="2" id="KW-1133">Transmembrane helix</keyword>
<feature type="domain" description="Major facilitator superfamily (MFS) profile" evidence="3">
    <location>
        <begin position="39"/>
        <end position="456"/>
    </location>
</feature>
<dbReference type="GO" id="GO:0022857">
    <property type="term" value="F:transmembrane transporter activity"/>
    <property type="evidence" value="ECO:0007669"/>
    <property type="project" value="InterPro"/>
</dbReference>
<keyword evidence="5" id="KW-1185">Reference proteome</keyword>
<feature type="transmembrane region" description="Helical" evidence="2">
    <location>
        <begin position="176"/>
        <end position="197"/>
    </location>
</feature>
<keyword evidence="2" id="KW-0472">Membrane</keyword>
<dbReference type="GO" id="GO:0016020">
    <property type="term" value="C:membrane"/>
    <property type="evidence" value="ECO:0007669"/>
    <property type="project" value="UniProtKB-SubCell"/>
</dbReference>
<feature type="transmembrane region" description="Helical" evidence="2">
    <location>
        <begin position="209"/>
        <end position="229"/>
    </location>
</feature>
<feature type="transmembrane region" description="Helical" evidence="2">
    <location>
        <begin position="118"/>
        <end position="143"/>
    </location>
</feature>
<feature type="transmembrane region" description="Helical" evidence="2">
    <location>
        <begin position="341"/>
        <end position="362"/>
    </location>
</feature>
<proteinExistence type="predicted"/>
<dbReference type="Pfam" id="PF07690">
    <property type="entry name" value="MFS_1"/>
    <property type="match status" value="1"/>
</dbReference>
<dbReference type="SUPFAM" id="SSF103473">
    <property type="entry name" value="MFS general substrate transporter"/>
    <property type="match status" value="1"/>
</dbReference>
<feature type="transmembrane region" description="Helical" evidence="2">
    <location>
        <begin position="368"/>
        <end position="391"/>
    </location>
</feature>
<dbReference type="EMBL" id="CANHGI010000005">
    <property type="protein sequence ID" value="CAI5451590.1"/>
    <property type="molecule type" value="Genomic_DNA"/>
</dbReference>
<dbReference type="InterPro" id="IPR011701">
    <property type="entry name" value="MFS"/>
</dbReference>
<evidence type="ECO:0000256" key="2">
    <source>
        <dbReference type="SAM" id="Phobius"/>
    </source>
</evidence>
<feature type="transmembrane region" description="Helical" evidence="2">
    <location>
        <begin position="38"/>
        <end position="62"/>
    </location>
</feature>
<evidence type="ECO:0000259" key="3">
    <source>
        <dbReference type="PROSITE" id="PS50850"/>
    </source>
</evidence>
<evidence type="ECO:0000256" key="1">
    <source>
        <dbReference type="ARBA" id="ARBA00004141"/>
    </source>
</evidence>
<name>A0A9P1IUT2_9PELO</name>
<reference evidence="4" key="1">
    <citation type="submission" date="2022-11" db="EMBL/GenBank/DDBJ databases">
        <authorList>
            <person name="Kikuchi T."/>
        </authorList>
    </citation>
    <scope>NUCLEOTIDE SEQUENCE</scope>
    <source>
        <strain evidence="4">PS1010</strain>
    </source>
</reference>
<gene>
    <name evidence="4" type="ORF">CAMP_LOCUS14227</name>
</gene>